<organism evidence="1 2">
    <name type="scientific">Araneus ventricosus</name>
    <name type="common">Orbweaver spider</name>
    <name type="synonym">Epeira ventricosa</name>
    <dbReference type="NCBI Taxonomy" id="182803"/>
    <lineage>
        <taxon>Eukaryota</taxon>
        <taxon>Metazoa</taxon>
        <taxon>Ecdysozoa</taxon>
        <taxon>Arthropoda</taxon>
        <taxon>Chelicerata</taxon>
        <taxon>Arachnida</taxon>
        <taxon>Araneae</taxon>
        <taxon>Araneomorphae</taxon>
        <taxon>Entelegynae</taxon>
        <taxon>Araneoidea</taxon>
        <taxon>Araneidae</taxon>
        <taxon>Araneus</taxon>
    </lineage>
</organism>
<dbReference type="Proteomes" id="UP000499080">
    <property type="component" value="Unassembled WGS sequence"/>
</dbReference>
<dbReference type="EMBL" id="BGPR01000059">
    <property type="protein sequence ID" value="GBL88306.1"/>
    <property type="molecule type" value="Genomic_DNA"/>
</dbReference>
<gene>
    <name evidence="1" type="ORF">AVEN_102984_1</name>
</gene>
<sequence length="116" mass="13415">MATLDLISDFWGVLLGNNLRILWDEIAKNCKETVFMGETVRLMTKAKKWRPATILKISQIMFRIGLYSCYLVCVSSFVMSLCDAQFDYVSSCEKINSFKRHTEVLLLATRSRYNIT</sequence>
<name>A0A4Y2BAK6_ARAVE</name>
<accession>A0A4Y2BAK6</accession>
<keyword evidence="2" id="KW-1185">Reference proteome</keyword>
<evidence type="ECO:0000313" key="1">
    <source>
        <dbReference type="EMBL" id="GBL88306.1"/>
    </source>
</evidence>
<dbReference type="AlphaFoldDB" id="A0A4Y2BAK6"/>
<reference evidence="1 2" key="1">
    <citation type="journal article" date="2019" name="Sci. Rep.">
        <title>Orb-weaving spider Araneus ventricosus genome elucidates the spidroin gene catalogue.</title>
        <authorList>
            <person name="Kono N."/>
            <person name="Nakamura H."/>
            <person name="Ohtoshi R."/>
            <person name="Moran D.A.P."/>
            <person name="Shinohara A."/>
            <person name="Yoshida Y."/>
            <person name="Fujiwara M."/>
            <person name="Mori M."/>
            <person name="Tomita M."/>
            <person name="Arakawa K."/>
        </authorList>
    </citation>
    <scope>NUCLEOTIDE SEQUENCE [LARGE SCALE GENOMIC DNA]</scope>
</reference>
<proteinExistence type="predicted"/>
<evidence type="ECO:0000313" key="2">
    <source>
        <dbReference type="Proteomes" id="UP000499080"/>
    </source>
</evidence>
<protein>
    <submittedName>
        <fullName evidence="1">Uncharacterized protein</fullName>
    </submittedName>
</protein>
<comment type="caution">
    <text evidence="1">The sequence shown here is derived from an EMBL/GenBank/DDBJ whole genome shotgun (WGS) entry which is preliminary data.</text>
</comment>